<evidence type="ECO:0000259" key="9">
    <source>
        <dbReference type="Pfam" id="PF04880"/>
    </source>
</evidence>
<evidence type="ECO:0000256" key="7">
    <source>
        <dbReference type="SAM" id="Coils"/>
    </source>
</evidence>
<keyword evidence="11" id="KW-1185">Reference proteome</keyword>
<evidence type="ECO:0000256" key="6">
    <source>
        <dbReference type="ARBA" id="ARBA00023212"/>
    </source>
</evidence>
<dbReference type="PANTHER" id="PTHR10921:SF1">
    <property type="entry name" value="NUCLEAR DISTRIBUTION PROTEIN NUDE HOMOLOG"/>
    <property type="match status" value="1"/>
</dbReference>
<feature type="compositionally biased region" description="Polar residues" evidence="8">
    <location>
        <begin position="201"/>
        <end position="215"/>
    </location>
</feature>
<evidence type="ECO:0000256" key="4">
    <source>
        <dbReference type="ARBA" id="ARBA00022701"/>
    </source>
</evidence>
<comment type="subcellular location">
    <subcellularLocation>
        <location evidence="1">Cytoplasm</location>
        <location evidence="1">Cytoskeleton</location>
    </subcellularLocation>
</comment>
<feature type="compositionally biased region" description="Low complexity" evidence="8">
    <location>
        <begin position="315"/>
        <end position="343"/>
    </location>
</feature>
<keyword evidence="5 7" id="KW-0175">Coiled coil</keyword>
<feature type="compositionally biased region" description="Polar residues" evidence="8">
    <location>
        <begin position="544"/>
        <end position="553"/>
    </location>
</feature>
<dbReference type="GO" id="GO:0000132">
    <property type="term" value="P:establishment of mitotic spindle orientation"/>
    <property type="evidence" value="ECO:0007669"/>
    <property type="project" value="TreeGrafter"/>
</dbReference>
<feature type="coiled-coil region" evidence="7">
    <location>
        <begin position="31"/>
        <end position="188"/>
    </location>
</feature>
<feature type="region of interest" description="Disordered" evidence="8">
    <location>
        <begin position="400"/>
        <end position="435"/>
    </location>
</feature>
<dbReference type="InterPro" id="IPR033494">
    <property type="entry name" value="NUDE"/>
</dbReference>
<dbReference type="GO" id="GO:0005871">
    <property type="term" value="C:kinesin complex"/>
    <property type="evidence" value="ECO:0007669"/>
    <property type="project" value="TreeGrafter"/>
</dbReference>
<feature type="compositionally biased region" description="Polar residues" evidence="8">
    <location>
        <begin position="301"/>
        <end position="314"/>
    </location>
</feature>
<dbReference type="STRING" id="2282107.A0A286USD0"/>
<accession>A0A286USD0</accession>
<organism evidence="10 11">
    <name type="scientific">Pyrrhoderma noxium</name>
    <dbReference type="NCBI Taxonomy" id="2282107"/>
    <lineage>
        <taxon>Eukaryota</taxon>
        <taxon>Fungi</taxon>
        <taxon>Dikarya</taxon>
        <taxon>Basidiomycota</taxon>
        <taxon>Agaricomycotina</taxon>
        <taxon>Agaricomycetes</taxon>
        <taxon>Hymenochaetales</taxon>
        <taxon>Hymenochaetaceae</taxon>
        <taxon>Pyrrhoderma</taxon>
    </lineage>
</organism>
<dbReference type="PANTHER" id="PTHR10921">
    <property type="entry name" value="NUCLEAR DISTRIBUTION PROTEIN NUDE HOMOLOG 1"/>
    <property type="match status" value="1"/>
</dbReference>
<comment type="caution">
    <text evidence="10">The sequence shown here is derived from an EMBL/GenBank/DDBJ whole genome shotgun (WGS) entry which is preliminary data.</text>
</comment>
<reference evidence="10 11" key="1">
    <citation type="journal article" date="2017" name="Mol. Ecol.">
        <title>Comparative and population genomic landscape of Phellinus noxius: A hypervariable fungus causing root rot in trees.</title>
        <authorList>
            <person name="Chung C.L."/>
            <person name="Lee T.J."/>
            <person name="Akiba M."/>
            <person name="Lee H.H."/>
            <person name="Kuo T.H."/>
            <person name="Liu D."/>
            <person name="Ke H.M."/>
            <person name="Yokoi T."/>
            <person name="Roa M.B."/>
            <person name="Lu M.J."/>
            <person name="Chang Y.Y."/>
            <person name="Ann P.J."/>
            <person name="Tsai J.N."/>
            <person name="Chen C.Y."/>
            <person name="Tzean S.S."/>
            <person name="Ota Y."/>
            <person name="Hattori T."/>
            <person name="Sahashi N."/>
            <person name="Liou R.F."/>
            <person name="Kikuchi T."/>
            <person name="Tsai I.J."/>
        </authorList>
    </citation>
    <scope>NUCLEOTIDE SEQUENCE [LARGE SCALE GENOMIC DNA]</scope>
    <source>
        <strain evidence="10 11">FFPRI411160</strain>
    </source>
</reference>
<dbReference type="GO" id="GO:0008017">
    <property type="term" value="F:microtubule binding"/>
    <property type="evidence" value="ECO:0007669"/>
    <property type="project" value="InterPro"/>
</dbReference>
<dbReference type="GO" id="GO:0000776">
    <property type="term" value="C:kinetochore"/>
    <property type="evidence" value="ECO:0007669"/>
    <property type="project" value="TreeGrafter"/>
</dbReference>
<feature type="region of interest" description="Disordered" evidence="8">
    <location>
        <begin position="251"/>
        <end position="278"/>
    </location>
</feature>
<evidence type="ECO:0000256" key="5">
    <source>
        <dbReference type="ARBA" id="ARBA00023054"/>
    </source>
</evidence>
<feature type="compositionally biased region" description="Low complexity" evidence="8">
    <location>
        <begin position="632"/>
        <end position="642"/>
    </location>
</feature>
<comment type="similarity">
    <text evidence="2">Belongs to the nudE family.</text>
</comment>
<evidence type="ECO:0000256" key="3">
    <source>
        <dbReference type="ARBA" id="ARBA00022490"/>
    </source>
</evidence>
<dbReference type="InParanoid" id="A0A286USD0"/>
<dbReference type="GO" id="GO:0007059">
    <property type="term" value="P:chromosome segregation"/>
    <property type="evidence" value="ECO:0007669"/>
    <property type="project" value="TreeGrafter"/>
</dbReference>
<feature type="region of interest" description="Disordered" evidence="8">
    <location>
        <begin position="448"/>
        <end position="660"/>
    </location>
</feature>
<dbReference type="EMBL" id="NBII01000002">
    <property type="protein sequence ID" value="PAV22454.1"/>
    <property type="molecule type" value="Genomic_DNA"/>
</dbReference>
<feature type="domain" description="NUDE" evidence="9">
    <location>
        <begin position="136"/>
        <end position="281"/>
    </location>
</feature>
<dbReference type="GO" id="GO:0005874">
    <property type="term" value="C:microtubule"/>
    <property type="evidence" value="ECO:0007669"/>
    <property type="project" value="UniProtKB-KW"/>
</dbReference>
<dbReference type="GO" id="GO:0007020">
    <property type="term" value="P:microtubule nucleation"/>
    <property type="evidence" value="ECO:0007669"/>
    <property type="project" value="TreeGrafter"/>
</dbReference>
<feature type="compositionally biased region" description="Basic and acidic residues" evidence="8">
    <location>
        <begin position="407"/>
        <end position="429"/>
    </location>
</feature>
<dbReference type="OrthoDB" id="5877028at2759"/>
<name>A0A286USD0_9AGAM</name>
<keyword evidence="6" id="KW-0206">Cytoskeleton</keyword>
<feature type="compositionally biased region" description="Low complexity" evidence="8">
    <location>
        <begin position="252"/>
        <end position="277"/>
    </location>
</feature>
<gene>
    <name evidence="10" type="ORF">PNOK_0241100</name>
</gene>
<sequence length="660" mass="72532">MAPSEDANEINYSSTDYRYWKEKYLEEADIVRETQAELDEFQVSSKELEAELESDLARTEKEKRDLTVKMERAETERDEWKAKFMSLQTTYNTTTTSLQRELDQLRQSHQTLRIQLRELEMGNDDLERNERAVSSSLADVEAKYAKALEEKILLEHELLDKATIEEECQRLKDQVRDASLEVTILKEQLTQARALAKKQTRSSTYDSAASVTSSFKPRIPSSDENILAESPPSELLLSDLVLKGDSLRELSRSSSESSTHFGTSRNPSMTSMNTSSTGHSVIMKRTGQLPNWNNLRSSTNRATAMTRSQTVSTFSPSRLPTSAPRPAPRLTAAASAASTSSTTGVVAKSRGVQMVSEMRARVRNLEQRLHTRVPRLRMGSISGRKAEAAAAIATMESAKMNSPPEFKTPEGPRSKFKRRSVDVDNERKLSTPNKVGDTSGWVLIMEENMTPSPTKDREKERRRITSPNSSPFSISTIKTHRPTSLMTSSSSMVDGNINPRIGYRRSQSRVSGDGRDSTSTVSTTSTLPTPTSRPTSPSFLPMPTSGSYGTNLPSLRRSVGPGTKKPSLSQSTSSIHGSPSSFLTPPNSFRDKLATVSNKSLPSPPAALRASRSPPVSLDQSRIGRPPSATVSSGRSSAGSDKSGSREKGRIRSGSANGKL</sequence>
<dbReference type="InterPro" id="IPR006964">
    <property type="entry name" value="NUDE_dom"/>
</dbReference>
<keyword evidence="3" id="KW-0963">Cytoplasm</keyword>
<dbReference type="GO" id="GO:0051642">
    <property type="term" value="P:centrosome localization"/>
    <property type="evidence" value="ECO:0007669"/>
    <property type="project" value="TreeGrafter"/>
</dbReference>
<feature type="compositionally biased region" description="Basic and acidic residues" evidence="8">
    <location>
        <begin position="454"/>
        <end position="463"/>
    </location>
</feature>
<keyword evidence="4" id="KW-0493">Microtubule</keyword>
<feature type="compositionally biased region" description="Low complexity" evidence="8">
    <location>
        <begin position="606"/>
        <end position="615"/>
    </location>
</feature>
<feature type="compositionally biased region" description="Low complexity" evidence="8">
    <location>
        <begin position="517"/>
        <end position="538"/>
    </location>
</feature>
<dbReference type="AlphaFoldDB" id="A0A286USD0"/>
<proteinExistence type="inferred from homology"/>
<evidence type="ECO:0000256" key="1">
    <source>
        <dbReference type="ARBA" id="ARBA00004245"/>
    </source>
</evidence>
<evidence type="ECO:0000256" key="2">
    <source>
        <dbReference type="ARBA" id="ARBA00007429"/>
    </source>
</evidence>
<feature type="compositionally biased region" description="Polar residues" evidence="8">
    <location>
        <begin position="566"/>
        <end position="587"/>
    </location>
</feature>
<dbReference type="Gene3D" id="6.10.250.1080">
    <property type="match status" value="1"/>
</dbReference>
<evidence type="ECO:0000313" key="10">
    <source>
        <dbReference type="EMBL" id="PAV22454.1"/>
    </source>
</evidence>
<feature type="compositionally biased region" description="Polar residues" evidence="8">
    <location>
        <begin position="465"/>
        <end position="493"/>
    </location>
</feature>
<dbReference type="Proteomes" id="UP000217199">
    <property type="component" value="Unassembled WGS sequence"/>
</dbReference>
<protein>
    <submittedName>
        <fullName evidence="10">Nuclear distribution</fullName>
    </submittedName>
</protein>
<evidence type="ECO:0000313" key="11">
    <source>
        <dbReference type="Proteomes" id="UP000217199"/>
    </source>
</evidence>
<feature type="region of interest" description="Disordered" evidence="8">
    <location>
        <begin position="301"/>
        <end position="345"/>
    </location>
</feature>
<dbReference type="GO" id="GO:0047496">
    <property type="term" value="P:vesicle transport along microtubule"/>
    <property type="evidence" value="ECO:0007669"/>
    <property type="project" value="TreeGrafter"/>
</dbReference>
<dbReference type="Pfam" id="PF04880">
    <property type="entry name" value="NUDE_C"/>
    <property type="match status" value="1"/>
</dbReference>
<feature type="region of interest" description="Disordered" evidence="8">
    <location>
        <begin position="197"/>
        <end position="227"/>
    </location>
</feature>
<evidence type="ECO:0000256" key="8">
    <source>
        <dbReference type="SAM" id="MobiDB-lite"/>
    </source>
</evidence>